<keyword evidence="5" id="KW-1185">Reference proteome</keyword>
<dbReference type="Gene3D" id="1.10.8.270">
    <property type="entry name" value="putative rabgap domain of human tbc1 domain family member 14 like domains"/>
    <property type="match status" value="1"/>
</dbReference>
<organism evidence="4 5">
    <name type="scientific">Toxocara canis</name>
    <name type="common">Canine roundworm</name>
    <dbReference type="NCBI Taxonomy" id="6265"/>
    <lineage>
        <taxon>Eukaryota</taxon>
        <taxon>Metazoa</taxon>
        <taxon>Ecdysozoa</taxon>
        <taxon>Nematoda</taxon>
        <taxon>Chromadorea</taxon>
        <taxon>Rhabditida</taxon>
        <taxon>Spirurina</taxon>
        <taxon>Ascaridomorpha</taxon>
        <taxon>Ascaridoidea</taxon>
        <taxon>Toxocaridae</taxon>
        <taxon>Toxocara</taxon>
    </lineage>
</organism>
<dbReference type="FunFam" id="1.10.472.80:FF:000008">
    <property type="entry name" value="TBC1 domain family member 10A"/>
    <property type="match status" value="1"/>
</dbReference>
<dbReference type="PANTHER" id="PTHR47219">
    <property type="entry name" value="RAB GTPASE-ACTIVATING PROTEIN 1-LIKE"/>
    <property type="match status" value="1"/>
</dbReference>
<dbReference type="SUPFAM" id="SSF47923">
    <property type="entry name" value="Ypt/Rab-GAP domain of gyp1p"/>
    <property type="match status" value="2"/>
</dbReference>
<evidence type="ECO:0000313" key="4">
    <source>
        <dbReference type="EMBL" id="KHN75600.1"/>
    </source>
</evidence>
<dbReference type="Pfam" id="PF00566">
    <property type="entry name" value="RabGAP-TBC"/>
    <property type="match status" value="1"/>
</dbReference>
<protein>
    <submittedName>
        <fullName evidence="4">TBC1 domain family member 10A</fullName>
    </submittedName>
</protein>
<dbReference type="Proteomes" id="UP000031036">
    <property type="component" value="Unassembled WGS sequence"/>
</dbReference>
<dbReference type="STRING" id="6265.A0A0B2V3L4"/>
<dbReference type="Gene3D" id="1.10.10.750">
    <property type="entry name" value="Ypt/Rab-GAP domain of gyp1p, domain 1"/>
    <property type="match status" value="1"/>
</dbReference>
<feature type="compositionally biased region" description="Basic and acidic residues" evidence="2">
    <location>
        <begin position="45"/>
        <end position="57"/>
    </location>
</feature>
<dbReference type="GO" id="GO:0005886">
    <property type="term" value="C:plasma membrane"/>
    <property type="evidence" value="ECO:0007669"/>
    <property type="project" value="UniProtKB-ARBA"/>
</dbReference>
<name>A0A0B2V3L4_TOXCA</name>
<dbReference type="Gene3D" id="1.10.472.80">
    <property type="entry name" value="Ypt/Rab-GAP domain of gyp1p, domain 3"/>
    <property type="match status" value="1"/>
</dbReference>
<evidence type="ECO:0000313" key="5">
    <source>
        <dbReference type="Proteomes" id="UP000031036"/>
    </source>
</evidence>
<evidence type="ECO:0000259" key="3">
    <source>
        <dbReference type="PROSITE" id="PS50086"/>
    </source>
</evidence>
<dbReference type="SMART" id="SM00164">
    <property type="entry name" value="TBC"/>
    <property type="match status" value="1"/>
</dbReference>
<sequence length="445" mass="51243">MDVTDEVSERSVHVTASPVSNSCPRDAVNAFDDISNHNLTSHAAQPERSDDSLRESSKYVSEAGESDSTLTSTQTNRSSRGVIDDIAEEDDENDAPSHQPSSSDFFMVTKIDEFGFIRGPDSDGRSAAVDLVTLRKREKKWLHMLSNWSHFMNNKYEKVRERCRKGIPASLRGRAWKHLCGAAFHMEYSVNKHVFEEVSAQPGDPRWVDDIKKDLNRQFPEHVMFSRCGPYGKGGKKDLFELLKAYTVLHPEEGYCQGQAPVASVLLMHMPLRDAFYCFVQICHKYLPGYYSAGLEAIQIDGDILFQLLKEKSKLSYRHLKKHHVEPVLYMVEWFMCIYCRTLPWPTVLRIWDMFFCEGVKVLFKVAVILFRYGLGTSEQVKEFNDFHSIVTRLKNLPHNITDEDFLINKVIELDLDDGQMERIHYNAMKTRQMRIKLADFGDYS</sequence>
<gene>
    <name evidence="4" type="primary">TBC1D10A</name>
    <name evidence="4" type="ORF">Tcan_16871</name>
</gene>
<evidence type="ECO:0000256" key="1">
    <source>
        <dbReference type="ARBA" id="ARBA00022468"/>
    </source>
</evidence>
<feature type="compositionally biased region" description="Polar residues" evidence="2">
    <location>
        <begin position="66"/>
        <end position="79"/>
    </location>
</feature>
<proteinExistence type="predicted"/>
<dbReference type="GO" id="GO:0005096">
    <property type="term" value="F:GTPase activator activity"/>
    <property type="evidence" value="ECO:0007669"/>
    <property type="project" value="UniProtKB-KW"/>
</dbReference>
<dbReference type="OMA" id="QICHKYL"/>
<dbReference type="GO" id="GO:0031267">
    <property type="term" value="F:small GTPase binding"/>
    <property type="evidence" value="ECO:0007669"/>
    <property type="project" value="TreeGrafter"/>
</dbReference>
<accession>A0A0B2V3L4</accession>
<comment type="caution">
    <text evidence="4">The sequence shown here is derived from an EMBL/GenBank/DDBJ whole genome shotgun (WGS) entry which is preliminary data.</text>
</comment>
<feature type="region of interest" description="Disordered" evidence="2">
    <location>
        <begin position="1"/>
        <end position="81"/>
    </location>
</feature>
<keyword evidence="1" id="KW-0343">GTPase activation</keyword>
<dbReference type="OrthoDB" id="159449at2759"/>
<dbReference type="InterPro" id="IPR035969">
    <property type="entry name" value="Rab-GAP_TBC_sf"/>
</dbReference>
<dbReference type="PANTHER" id="PTHR47219:SF4">
    <property type="entry name" value="TBC1 DOMAIN FAMILY MEMBER 10A"/>
    <property type="match status" value="1"/>
</dbReference>
<evidence type="ECO:0000256" key="2">
    <source>
        <dbReference type="SAM" id="MobiDB-lite"/>
    </source>
</evidence>
<dbReference type="EMBL" id="JPKZ01002649">
    <property type="protein sequence ID" value="KHN75600.1"/>
    <property type="molecule type" value="Genomic_DNA"/>
</dbReference>
<feature type="domain" description="Rab-GAP TBC" evidence="3">
    <location>
        <begin position="166"/>
        <end position="359"/>
    </location>
</feature>
<dbReference type="PROSITE" id="PS50086">
    <property type="entry name" value="TBC_RABGAP"/>
    <property type="match status" value="1"/>
</dbReference>
<reference evidence="4 5" key="1">
    <citation type="submission" date="2014-11" db="EMBL/GenBank/DDBJ databases">
        <title>Genetic blueprint of the zoonotic pathogen Toxocara canis.</title>
        <authorList>
            <person name="Zhu X.-Q."/>
            <person name="Korhonen P.K."/>
            <person name="Cai H."/>
            <person name="Young N.D."/>
            <person name="Nejsum P."/>
            <person name="von Samson-Himmelstjerna G."/>
            <person name="Boag P.R."/>
            <person name="Tan P."/>
            <person name="Li Q."/>
            <person name="Min J."/>
            <person name="Yang Y."/>
            <person name="Wang X."/>
            <person name="Fang X."/>
            <person name="Hall R.S."/>
            <person name="Hofmann A."/>
            <person name="Sternberg P.W."/>
            <person name="Jex A.R."/>
            <person name="Gasser R.B."/>
        </authorList>
    </citation>
    <scope>NUCLEOTIDE SEQUENCE [LARGE SCALE GENOMIC DNA]</scope>
    <source>
        <strain evidence="4">PN_DK_2014</strain>
    </source>
</reference>
<dbReference type="FunFam" id="1.10.10.750:FF:000001">
    <property type="entry name" value="TBC1 domain family member 10A"/>
    <property type="match status" value="1"/>
</dbReference>
<dbReference type="InterPro" id="IPR050302">
    <property type="entry name" value="Rab_GAP_TBC_domain"/>
</dbReference>
<dbReference type="AlphaFoldDB" id="A0A0B2V3L4"/>
<dbReference type="InterPro" id="IPR000195">
    <property type="entry name" value="Rab-GAP-TBC_dom"/>
</dbReference>
<dbReference type="FunFam" id="1.10.8.270:FF:000007">
    <property type="entry name" value="TBC1 domain family member 10A"/>
    <property type="match status" value="1"/>
</dbReference>